<accession>A0A401FJ75</accession>
<keyword evidence="3" id="KW-1185">Reference proteome</keyword>
<evidence type="ECO:0000313" key="2">
    <source>
        <dbReference type="EMBL" id="GAY72412.1"/>
    </source>
</evidence>
<organism evidence="2 3">
    <name type="scientific">Lentilactobacillus kosonis</name>
    <dbReference type="NCBI Taxonomy" id="2810561"/>
    <lineage>
        <taxon>Bacteria</taxon>
        <taxon>Bacillati</taxon>
        <taxon>Bacillota</taxon>
        <taxon>Bacilli</taxon>
        <taxon>Lactobacillales</taxon>
        <taxon>Lactobacillaceae</taxon>
        <taxon>Lentilactobacillus</taxon>
    </lineage>
</organism>
<reference evidence="2 3" key="1">
    <citation type="submission" date="2017-11" db="EMBL/GenBank/DDBJ databases">
        <title>Draft Genome Sequence of Lactobacillus curieae NBRC 111893 isolated from Koso, a Japanese sugar-Vegetable Fermented Beverage.</title>
        <authorList>
            <person name="Chiou T.Y."/>
            <person name="Oshima K."/>
            <person name="Suda W."/>
            <person name="Hattori M."/>
            <person name="Takahashi T."/>
        </authorList>
    </citation>
    <scope>NUCLEOTIDE SEQUENCE [LARGE SCALE GENOMIC DNA]</scope>
    <source>
        <strain evidence="2 3">NBRC111893</strain>
    </source>
</reference>
<proteinExistence type="predicted"/>
<protein>
    <submittedName>
        <fullName evidence="2">Uncharacterized conserved protein</fullName>
    </submittedName>
</protein>
<dbReference type="Proteomes" id="UP000286974">
    <property type="component" value="Unassembled WGS sequence"/>
</dbReference>
<feature type="domain" description="Schlafen group 3-like DNA/RNA helicase" evidence="1">
    <location>
        <begin position="3"/>
        <end position="64"/>
    </location>
</feature>
<gene>
    <name evidence="2" type="ORF">NBRC111893_558</name>
</gene>
<name>A0A401FJ75_9LACO</name>
<dbReference type="AlphaFoldDB" id="A0A401FJ75"/>
<evidence type="ECO:0000259" key="1">
    <source>
        <dbReference type="Pfam" id="PF09848"/>
    </source>
</evidence>
<evidence type="ECO:0000313" key="3">
    <source>
        <dbReference type="Proteomes" id="UP000286974"/>
    </source>
</evidence>
<sequence length="86" mass="10200">MELVRQYMTDKRYKTSLVVNHPELYKAYQDIAESIPGMKVNDIRRPTSLINYAQKNNKKYDIILSMKPTYFTQNQNHMLITEAKTN</sequence>
<comment type="caution">
    <text evidence="2">The sequence shown here is derived from an EMBL/GenBank/DDBJ whole genome shotgun (WGS) entry which is preliminary data.</text>
</comment>
<dbReference type="InterPro" id="IPR018647">
    <property type="entry name" value="SLFN_3-like_DNA/RNA_helicase"/>
</dbReference>
<dbReference type="EMBL" id="BEXA01000001">
    <property type="protein sequence ID" value="GAY72412.1"/>
    <property type="molecule type" value="Genomic_DNA"/>
</dbReference>
<dbReference type="Pfam" id="PF09848">
    <property type="entry name" value="SLFN-g3_helicase"/>
    <property type="match status" value="1"/>
</dbReference>